<keyword evidence="5" id="KW-0503">Monooxygenase</keyword>
<dbReference type="InterPro" id="IPR002401">
    <property type="entry name" value="Cyt_P450_E_grp-I"/>
</dbReference>
<keyword evidence="6" id="KW-0812">Transmembrane</keyword>
<dbReference type="PRINTS" id="PR00463">
    <property type="entry name" value="EP450I"/>
</dbReference>
<evidence type="ECO:0000256" key="6">
    <source>
        <dbReference type="SAM" id="Phobius"/>
    </source>
</evidence>
<dbReference type="GO" id="GO:0004497">
    <property type="term" value="F:monooxygenase activity"/>
    <property type="evidence" value="ECO:0007669"/>
    <property type="project" value="UniProtKB-KW"/>
</dbReference>
<reference evidence="7 8" key="1">
    <citation type="journal article" date="2019" name="Plant Biotechnol. J.">
        <title>The red bayberry genome and genetic basis of sex determination.</title>
        <authorList>
            <person name="Jia H.M."/>
            <person name="Jia H.J."/>
            <person name="Cai Q.L."/>
            <person name="Wang Y."/>
            <person name="Zhao H.B."/>
            <person name="Yang W.F."/>
            <person name="Wang G.Y."/>
            <person name="Li Y.H."/>
            <person name="Zhan D.L."/>
            <person name="Shen Y.T."/>
            <person name="Niu Q.F."/>
            <person name="Chang L."/>
            <person name="Qiu J."/>
            <person name="Zhao L."/>
            <person name="Xie H.B."/>
            <person name="Fu W.Y."/>
            <person name="Jin J."/>
            <person name="Li X.W."/>
            <person name="Jiao Y."/>
            <person name="Zhou C.C."/>
            <person name="Tu T."/>
            <person name="Chai C.Y."/>
            <person name="Gao J.L."/>
            <person name="Fan L.J."/>
            <person name="van de Weg E."/>
            <person name="Wang J.Y."/>
            <person name="Gao Z.S."/>
        </authorList>
    </citation>
    <scope>NUCLEOTIDE SEQUENCE [LARGE SCALE GENOMIC DNA]</scope>
    <source>
        <tissue evidence="7">Leaves</tissue>
    </source>
</reference>
<sequence length="518" mass="58440">MAPLPLLLQQSWQELQRVPFNIPLLLVLFSSLYLFKRITRSKPNLPPSPPKLPIIGNLHQLGTLPHRSLQALSKKYGPVMFVYFGRAPTLVVSSADMANEMVKTHDIVFSNRPKTTAPKILLYGCRDIGFAPYGEYWRQARKITVLELLSLKSVQSFQYVREDEVAALVNKIHDSCLKKTSVNLSEMLIATSNNIVSRCIFGQKFEEEDGKSKFGQLSRRVMLIFTAFCFGDFFPSLGWIDVLTGVIPNMKALFKELDAFFDQVVEEHKTMKSEDGQANKRDFVAILLKLQKDGMLDFELTQDDLKAILLDMFVGGSDTTSTALEWVIAELIKNPNIMKRTQEEVRSVVGNKSKIDLSDINQMDYLKCVFKETLRLHPPVPLLVPRETSASASIGGYDIPPKTRVFVNAWAIQRDPAVWERPEEFLPERFKDNPVDFRGQDFEFLPFGGGRRGCPGLTFAVASIEYVIANLLCWYDWGMPTASVDGKDLDMSEVNGLTVPKKIPLHLLPTLHAPGSIH</sequence>
<feature type="transmembrane region" description="Helical" evidence="6">
    <location>
        <begin position="20"/>
        <end position="35"/>
    </location>
</feature>
<evidence type="ECO:0000256" key="2">
    <source>
        <dbReference type="ARBA" id="ARBA00022723"/>
    </source>
</evidence>
<evidence type="ECO:0000256" key="1">
    <source>
        <dbReference type="ARBA" id="ARBA00010617"/>
    </source>
</evidence>
<comment type="caution">
    <text evidence="7">The sequence shown here is derived from an EMBL/GenBank/DDBJ whole genome shotgun (WGS) entry which is preliminary data.</text>
</comment>
<gene>
    <name evidence="7" type="ORF">CJ030_MR4G021060</name>
</gene>
<accession>A0A6A1VWE3</accession>
<proteinExistence type="inferred from homology"/>
<evidence type="ECO:0000313" key="8">
    <source>
        <dbReference type="Proteomes" id="UP000516437"/>
    </source>
</evidence>
<dbReference type="Pfam" id="PF00067">
    <property type="entry name" value="p450"/>
    <property type="match status" value="1"/>
</dbReference>
<keyword evidence="4 5" id="KW-0349">Heme</keyword>
<comment type="similarity">
    <text evidence="1 5">Belongs to the cytochrome P450 family.</text>
</comment>
<feature type="transmembrane region" description="Helical" evidence="6">
    <location>
        <begin position="221"/>
        <end position="240"/>
    </location>
</feature>
<dbReference type="CDD" id="cd11072">
    <property type="entry name" value="CYP71-like"/>
    <property type="match status" value="1"/>
</dbReference>
<dbReference type="InterPro" id="IPR017972">
    <property type="entry name" value="Cyt_P450_CS"/>
</dbReference>
<dbReference type="PRINTS" id="PR00385">
    <property type="entry name" value="P450"/>
</dbReference>
<protein>
    <submittedName>
        <fullName evidence="7">Cytochrome P450 71A1</fullName>
    </submittedName>
</protein>
<dbReference type="GO" id="GO:0005506">
    <property type="term" value="F:iron ion binding"/>
    <property type="evidence" value="ECO:0007669"/>
    <property type="project" value="InterPro"/>
</dbReference>
<comment type="cofactor">
    <cofactor evidence="4">
        <name>heme</name>
        <dbReference type="ChEBI" id="CHEBI:30413"/>
    </cofactor>
</comment>
<dbReference type="InterPro" id="IPR036396">
    <property type="entry name" value="Cyt_P450_sf"/>
</dbReference>
<keyword evidence="6" id="KW-1133">Transmembrane helix</keyword>
<name>A0A6A1VWE3_9ROSI</name>
<dbReference type="EMBL" id="RXIC02000022">
    <property type="protein sequence ID" value="KAB1217261.1"/>
    <property type="molecule type" value="Genomic_DNA"/>
</dbReference>
<dbReference type="GO" id="GO:0020037">
    <property type="term" value="F:heme binding"/>
    <property type="evidence" value="ECO:0007669"/>
    <property type="project" value="InterPro"/>
</dbReference>
<keyword evidence="6" id="KW-0472">Membrane</keyword>
<dbReference type="FunFam" id="1.10.630.10:FF:000011">
    <property type="entry name" value="Cytochrome P450 83B1"/>
    <property type="match status" value="1"/>
</dbReference>
<dbReference type="Gene3D" id="1.10.630.10">
    <property type="entry name" value="Cytochrome P450"/>
    <property type="match status" value="1"/>
</dbReference>
<dbReference type="OrthoDB" id="1470350at2759"/>
<dbReference type="SUPFAM" id="SSF48264">
    <property type="entry name" value="Cytochrome P450"/>
    <property type="match status" value="1"/>
</dbReference>
<keyword evidence="3 4" id="KW-0408">Iron</keyword>
<evidence type="ECO:0000256" key="4">
    <source>
        <dbReference type="PIRSR" id="PIRSR602401-1"/>
    </source>
</evidence>
<dbReference type="Proteomes" id="UP000516437">
    <property type="component" value="Chromosome 4"/>
</dbReference>
<dbReference type="AlphaFoldDB" id="A0A6A1VWE3"/>
<evidence type="ECO:0000313" key="7">
    <source>
        <dbReference type="EMBL" id="KAB1217261.1"/>
    </source>
</evidence>
<keyword evidence="5" id="KW-0560">Oxidoreductase</keyword>
<dbReference type="InterPro" id="IPR001128">
    <property type="entry name" value="Cyt_P450"/>
</dbReference>
<dbReference type="GO" id="GO:0016705">
    <property type="term" value="F:oxidoreductase activity, acting on paired donors, with incorporation or reduction of molecular oxygen"/>
    <property type="evidence" value="ECO:0007669"/>
    <property type="project" value="InterPro"/>
</dbReference>
<dbReference type="PANTHER" id="PTHR47955">
    <property type="entry name" value="CYTOCHROME P450 FAMILY 71 PROTEIN"/>
    <property type="match status" value="1"/>
</dbReference>
<keyword evidence="2 4" id="KW-0479">Metal-binding</keyword>
<dbReference type="PROSITE" id="PS00086">
    <property type="entry name" value="CYTOCHROME_P450"/>
    <property type="match status" value="1"/>
</dbReference>
<keyword evidence="8" id="KW-1185">Reference proteome</keyword>
<organism evidence="7 8">
    <name type="scientific">Morella rubra</name>
    <name type="common">Chinese bayberry</name>
    <dbReference type="NCBI Taxonomy" id="262757"/>
    <lineage>
        <taxon>Eukaryota</taxon>
        <taxon>Viridiplantae</taxon>
        <taxon>Streptophyta</taxon>
        <taxon>Embryophyta</taxon>
        <taxon>Tracheophyta</taxon>
        <taxon>Spermatophyta</taxon>
        <taxon>Magnoliopsida</taxon>
        <taxon>eudicotyledons</taxon>
        <taxon>Gunneridae</taxon>
        <taxon>Pentapetalae</taxon>
        <taxon>rosids</taxon>
        <taxon>fabids</taxon>
        <taxon>Fagales</taxon>
        <taxon>Myricaceae</taxon>
        <taxon>Morella</taxon>
    </lineage>
</organism>
<evidence type="ECO:0000256" key="3">
    <source>
        <dbReference type="ARBA" id="ARBA00023004"/>
    </source>
</evidence>
<evidence type="ECO:0000256" key="5">
    <source>
        <dbReference type="RuleBase" id="RU000461"/>
    </source>
</evidence>
<feature type="binding site" description="axial binding residue" evidence="4">
    <location>
        <position position="454"/>
    </location>
    <ligand>
        <name>heme</name>
        <dbReference type="ChEBI" id="CHEBI:30413"/>
    </ligand>
    <ligandPart>
        <name>Fe</name>
        <dbReference type="ChEBI" id="CHEBI:18248"/>
    </ligandPart>
</feature>
<dbReference type="PANTHER" id="PTHR47955:SF15">
    <property type="entry name" value="CYTOCHROME P450 71A2-LIKE"/>
    <property type="match status" value="1"/>
</dbReference>